<dbReference type="Proteomes" id="UP001501803">
    <property type="component" value="Unassembled WGS sequence"/>
</dbReference>
<proteinExistence type="predicted"/>
<keyword evidence="2" id="KW-1185">Reference proteome</keyword>
<sequence length="60" mass="7384">MIVLLVLAVLMLVLIRSFIRRRRRQHLGLPVHGPWHIPEWVRQRWQNRRLIRLRCPGKSR</sequence>
<protein>
    <submittedName>
        <fullName evidence="1">Uncharacterized protein</fullName>
    </submittedName>
</protein>
<reference evidence="2" key="1">
    <citation type="journal article" date="2019" name="Int. J. Syst. Evol. Microbiol.">
        <title>The Global Catalogue of Microorganisms (GCM) 10K type strain sequencing project: providing services to taxonomists for standard genome sequencing and annotation.</title>
        <authorList>
            <consortium name="The Broad Institute Genomics Platform"/>
            <consortium name="The Broad Institute Genome Sequencing Center for Infectious Disease"/>
            <person name="Wu L."/>
            <person name="Ma J."/>
        </authorList>
    </citation>
    <scope>NUCLEOTIDE SEQUENCE [LARGE SCALE GENOMIC DNA]</scope>
    <source>
        <strain evidence="2">JCM 17021</strain>
    </source>
</reference>
<comment type="caution">
    <text evidence="1">The sequence shown here is derived from an EMBL/GenBank/DDBJ whole genome shotgun (WGS) entry which is preliminary data.</text>
</comment>
<evidence type="ECO:0000313" key="2">
    <source>
        <dbReference type="Proteomes" id="UP001501803"/>
    </source>
</evidence>
<evidence type="ECO:0000313" key="1">
    <source>
        <dbReference type="EMBL" id="GAA3869036.1"/>
    </source>
</evidence>
<gene>
    <name evidence="1" type="ORF">GCM10022381_10460</name>
</gene>
<dbReference type="RefSeq" id="WP_345063004.1">
    <property type="nucleotide sequence ID" value="NZ_BAABCN010000002.1"/>
</dbReference>
<accession>A0ABP7K8B4</accession>
<dbReference type="EMBL" id="BAABCN010000002">
    <property type="protein sequence ID" value="GAA3869036.1"/>
    <property type="molecule type" value="Genomic_DNA"/>
</dbReference>
<organism evidence="1 2">
    <name type="scientific">Leifsonia kafniensis</name>
    <dbReference type="NCBI Taxonomy" id="475957"/>
    <lineage>
        <taxon>Bacteria</taxon>
        <taxon>Bacillati</taxon>
        <taxon>Actinomycetota</taxon>
        <taxon>Actinomycetes</taxon>
        <taxon>Micrococcales</taxon>
        <taxon>Microbacteriaceae</taxon>
        <taxon>Leifsonia</taxon>
    </lineage>
</organism>
<name>A0ABP7K8B4_9MICO</name>